<dbReference type="Ensembl" id="ENSCPBT00000012748.1">
    <property type="protein sequence ID" value="ENSCPBP00000010625.1"/>
    <property type="gene ID" value="ENSCPBG00000008145.1"/>
</dbReference>
<dbReference type="GO" id="GO:0016020">
    <property type="term" value="C:membrane"/>
    <property type="evidence" value="ECO:0007669"/>
    <property type="project" value="UniProtKB-SubCell"/>
</dbReference>
<dbReference type="InterPro" id="IPR013106">
    <property type="entry name" value="Ig_V-set"/>
</dbReference>
<keyword evidence="6" id="KW-1064">Adaptive immunity</keyword>
<feature type="transmembrane region" description="Helical" evidence="11">
    <location>
        <begin position="154"/>
        <end position="178"/>
    </location>
</feature>
<dbReference type="AlphaFoldDB" id="A0A8C3FQY4"/>
<evidence type="ECO:0000256" key="1">
    <source>
        <dbReference type="ARBA" id="ARBA00004479"/>
    </source>
</evidence>
<dbReference type="GeneTree" id="ENSGT01010000223749"/>
<dbReference type="GO" id="GO:0015026">
    <property type="term" value="F:coreceptor activity"/>
    <property type="evidence" value="ECO:0007669"/>
    <property type="project" value="InterPro"/>
</dbReference>
<dbReference type="SMART" id="SM00409">
    <property type="entry name" value="IG"/>
    <property type="match status" value="1"/>
</dbReference>
<evidence type="ECO:0000259" key="12">
    <source>
        <dbReference type="SMART" id="SM00409"/>
    </source>
</evidence>
<sequence length="230" mass="25749">MQDEMLGVQLFLYQTQRILFVEVNGTAKIYCSSKEKMEGGDVFWYLRREGETPTCIKYCLDNLNVSKFACKHETHLSILEISNIQKNETGVYYCAFIYSSYLLFGNGTTLIVGGKEPQLKSWMWWHHDPLCSSQAFLSGFFASSTAPASECSHYIVPLAAGAGLLLLVVSLSLVWTLCPSTLGNKHSPAQTLSRREKSYSPACNCPVQHMNMLQMSQLPALISECLFSET</sequence>
<keyword evidence="5 11" id="KW-1133">Transmembrane helix</keyword>
<protein>
    <recommendedName>
        <fullName evidence="12">Immunoglobulin domain-containing protein</fullName>
    </recommendedName>
</protein>
<comment type="subcellular location">
    <subcellularLocation>
        <location evidence="1">Membrane</location>
        <topology evidence="1">Single-pass type I membrane protein</topology>
    </subcellularLocation>
</comment>
<keyword evidence="8" id="KW-1015">Disulfide bond</keyword>
<proteinExistence type="predicted"/>
<dbReference type="InterPro" id="IPR042414">
    <property type="entry name" value="CD8B"/>
</dbReference>
<evidence type="ECO:0000256" key="10">
    <source>
        <dbReference type="ARBA" id="ARBA00023319"/>
    </source>
</evidence>
<dbReference type="SUPFAM" id="SSF48726">
    <property type="entry name" value="Immunoglobulin"/>
    <property type="match status" value="1"/>
</dbReference>
<dbReference type="GO" id="GO:0002250">
    <property type="term" value="P:adaptive immune response"/>
    <property type="evidence" value="ECO:0007669"/>
    <property type="project" value="UniProtKB-KW"/>
</dbReference>
<reference evidence="13" key="1">
    <citation type="submission" date="2025-08" db="UniProtKB">
        <authorList>
            <consortium name="Ensembl"/>
        </authorList>
    </citation>
    <scope>IDENTIFICATION</scope>
</reference>
<evidence type="ECO:0000256" key="9">
    <source>
        <dbReference type="ARBA" id="ARBA00023180"/>
    </source>
</evidence>
<feature type="domain" description="Immunoglobulin" evidence="12">
    <location>
        <begin position="16"/>
        <end position="113"/>
    </location>
</feature>
<dbReference type="InterPro" id="IPR036179">
    <property type="entry name" value="Ig-like_dom_sf"/>
</dbReference>
<evidence type="ECO:0000256" key="2">
    <source>
        <dbReference type="ARBA" id="ARBA00022692"/>
    </source>
</evidence>
<organism evidence="13 14">
    <name type="scientific">Chrysemys picta bellii</name>
    <name type="common">Western painted turtle</name>
    <name type="synonym">Emys bellii</name>
    <dbReference type="NCBI Taxonomy" id="8478"/>
    <lineage>
        <taxon>Eukaryota</taxon>
        <taxon>Metazoa</taxon>
        <taxon>Chordata</taxon>
        <taxon>Craniata</taxon>
        <taxon>Vertebrata</taxon>
        <taxon>Euteleostomi</taxon>
        <taxon>Archelosauria</taxon>
        <taxon>Testudinata</taxon>
        <taxon>Testudines</taxon>
        <taxon>Cryptodira</taxon>
        <taxon>Durocryptodira</taxon>
        <taxon>Testudinoidea</taxon>
        <taxon>Emydidae</taxon>
        <taxon>Chrysemys</taxon>
    </lineage>
</organism>
<evidence type="ECO:0000313" key="14">
    <source>
        <dbReference type="Proteomes" id="UP000694380"/>
    </source>
</evidence>
<keyword evidence="7 11" id="KW-0472">Membrane</keyword>
<evidence type="ECO:0000313" key="13">
    <source>
        <dbReference type="Ensembl" id="ENSCPBP00000010625.1"/>
    </source>
</evidence>
<keyword evidence="4" id="KW-0391">Immunity</keyword>
<dbReference type="PANTHER" id="PTHR11292:SF7">
    <property type="entry name" value="T-CELL SURFACE GLYCOPROTEIN CD8 BETA CHAIN-RELATED"/>
    <property type="match status" value="1"/>
</dbReference>
<evidence type="ECO:0000256" key="7">
    <source>
        <dbReference type="ARBA" id="ARBA00023136"/>
    </source>
</evidence>
<evidence type="ECO:0000256" key="5">
    <source>
        <dbReference type="ARBA" id="ARBA00022989"/>
    </source>
</evidence>
<keyword evidence="9" id="KW-0325">Glycoprotein</keyword>
<keyword evidence="10" id="KW-0393">Immunoglobulin domain</keyword>
<dbReference type="PANTHER" id="PTHR11292">
    <property type="entry name" value="T-CELL SURFACE GLYCOPROTEIN CD8 BETA CHAIN"/>
    <property type="match status" value="1"/>
</dbReference>
<name>A0A8C3FQY4_CHRPI</name>
<dbReference type="OMA" id="LVWTLCP"/>
<evidence type="ECO:0000256" key="3">
    <source>
        <dbReference type="ARBA" id="ARBA00022729"/>
    </source>
</evidence>
<keyword evidence="14" id="KW-1185">Reference proteome</keyword>
<evidence type="ECO:0000256" key="8">
    <source>
        <dbReference type="ARBA" id="ARBA00023157"/>
    </source>
</evidence>
<keyword evidence="3" id="KW-0732">Signal</keyword>
<dbReference type="Proteomes" id="UP000694380">
    <property type="component" value="Unplaced"/>
</dbReference>
<keyword evidence="2 11" id="KW-0812">Transmembrane</keyword>
<evidence type="ECO:0000256" key="4">
    <source>
        <dbReference type="ARBA" id="ARBA00022859"/>
    </source>
</evidence>
<dbReference type="InterPro" id="IPR003599">
    <property type="entry name" value="Ig_sub"/>
</dbReference>
<dbReference type="CDD" id="cd00099">
    <property type="entry name" value="IgV"/>
    <property type="match status" value="1"/>
</dbReference>
<dbReference type="GO" id="GO:0009986">
    <property type="term" value="C:cell surface"/>
    <property type="evidence" value="ECO:0007669"/>
    <property type="project" value="TreeGrafter"/>
</dbReference>
<dbReference type="InterPro" id="IPR013783">
    <property type="entry name" value="Ig-like_fold"/>
</dbReference>
<dbReference type="Pfam" id="PF07686">
    <property type="entry name" value="V-set"/>
    <property type="match status" value="1"/>
</dbReference>
<dbReference type="Gene3D" id="2.60.40.10">
    <property type="entry name" value="Immunoglobulins"/>
    <property type="match status" value="1"/>
</dbReference>
<dbReference type="GO" id="GO:0050776">
    <property type="term" value="P:regulation of immune response"/>
    <property type="evidence" value="ECO:0007669"/>
    <property type="project" value="InterPro"/>
</dbReference>
<dbReference type="GO" id="GO:0042288">
    <property type="term" value="F:MHC class I protein binding"/>
    <property type="evidence" value="ECO:0007669"/>
    <property type="project" value="InterPro"/>
</dbReference>
<accession>A0A8C3FQY4</accession>
<evidence type="ECO:0000256" key="11">
    <source>
        <dbReference type="SAM" id="Phobius"/>
    </source>
</evidence>
<evidence type="ECO:0000256" key="6">
    <source>
        <dbReference type="ARBA" id="ARBA00023130"/>
    </source>
</evidence>
<reference evidence="13" key="2">
    <citation type="submission" date="2025-09" db="UniProtKB">
        <authorList>
            <consortium name="Ensembl"/>
        </authorList>
    </citation>
    <scope>IDENTIFICATION</scope>
</reference>